<reference evidence="2 3" key="1">
    <citation type="submission" date="2019-09" db="EMBL/GenBank/DDBJ databases">
        <title>Draft genome sequence of the thermophilic Saccharopolyspora hirsuta VKM Ac-666T.</title>
        <authorList>
            <person name="Lobastova T.G."/>
            <person name="Fokina V."/>
            <person name="Bragin E.Y."/>
            <person name="Shtratnikova V.Y."/>
            <person name="Starodumova I.P."/>
            <person name="Tarlachkov S.V."/>
            <person name="Donova M.V."/>
        </authorList>
    </citation>
    <scope>NUCLEOTIDE SEQUENCE [LARGE SCALE GENOMIC DNA]</scope>
    <source>
        <strain evidence="2 3">VKM Ac-666</strain>
    </source>
</reference>
<dbReference type="Gene3D" id="1.20.120.450">
    <property type="entry name" value="dinb family like domain"/>
    <property type="match status" value="1"/>
</dbReference>
<name>A0A5M7BKY1_SACHI</name>
<sequence>MIVDALEQAWQVWAELGRDLDEEQWRRPTRLPDWTVKDVYAHHADFPAGTAAGVAAPEPEAPVTHADAAALLAHMQQPGGIADQTSEEVRTTALQRAGSPTGELVAQFTDLAPEVIASLRTADLDRKVDYGGFAVVPAGEALRIFLMEAVVHHFDMAAALDLPIPGPMAGAPVRETVRLLAETADPVALIDAATGRGTPPVFPVLH</sequence>
<proteinExistence type="predicted"/>
<dbReference type="Proteomes" id="UP000323946">
    <property type="component" value="Unassembled WGS sequence"/>
</dbReference>
<dbReference type="Pfam" id="PF11716">
    <property type="entry name" value="MDMPI_N"/>
    <property type="match status" value="1"/>
</dbReference>
<evidence type="ECO:0000313" key="2">
    <source>
        <dbReference type="EMBL" id="KAA5828807.1"/>
    </source>
</evidence>
<accession>A0A5M7BKY1</accession>
<protein>
    <submittedName>
        <fullName evidence="2">Maleylpyruvate isomerase family protein</fullName>
    </submittedName>
</protein>
<evidence type="ECO:0000313" key="3">
    <source>
        <dbReference type="Proteomes" id="UP000323946"/>
    </source>
</evidence>
<dbReference type="OrthoDB" id="3677409at2"/>
<gene>
    <name evidence="2" type="ORF">F1721_27685</name>
</gene>
<dbReference type="RefSeq" id="WP_150069727.1">
    <property type="nucleotide sequence ID" value="NZ_VWPH01000014.1"/>
</dbReference>
<dbReference type="GO" id="GO:0046872">
    <property type="term" value="F:metal ion binding"/>
    <property type="evidence" value="ECO:0007669"/>
    <property type="project" value="InterPro"/>
</dbReference>
<dbReference type="EMBL" id="VWPH01000014">
    <property type="protein sequence ID" value="KAA5828807.1"/>
    <property type="molecule type" value="Genomic_DNA"/>
</dbReference>
<dbReference type="InterPro" id="IPR024344">
    <property type="entry name" value="MDMPI_metal-binding"/>
</dbReference>
<dbReference type="NCBIfam" id="TIGR03083">
    <property type="entry name" value="maleylpyruvate isomerase family mycothiol-dependent enzyme"/>
    <property type="match status" value="1"/>
</dbReference>
<keyword evidence="3" id="KW-1185">Reference proteome</keyword>
<dbReference type="AlphaFoldDB" id="A0A5M7BKY1"/>
<dbReference type="GO" id="GO:0016853">
    <property type="term" value="F:isomerase activity"/>
    <property type="evidence" value="ECO:0007669"/>
    <property type="project" value="UniProtKB-KW"/>
</dbReference>
<dbReference type="InterPro" id="IPR034660">
    <property type="entry name" value="DinB/YfiT-like"/>
</dbReference>
<comment type="caution">
    <text evidence="2">The sequence shown here is derived from an EMBL/GenBank/DDBJ whole genome shotgun (WGS) entry which is preliminary data.</text>
</comment>
<keyword evidence="2" id="KW-0670">Pyruvate</keyword>
<dbReference type="SUPFAM" id="SSF109854">
    <property type="entry name" value="DinB/YfiT-like putative metalloenzymes"/>
    <property type="match status" value="1"/>
</dbReference>
<organism evidence="2 3">
    <name type="scientific">Saccharopolyspora hirsuta</name>
    <dbReference type="NCBI Taxonomy" id="1837"/>
    <lineage>
        <taxon>Bacteria</taxon>
        <taxon>Bacillati</taxon>
        <taxon>Actinomycetota</taxon>
        <taxon>Actinomycetes</taxon>
        <taxon>Pseudonocardiales</taxon>
        <taxon>Pseudonocardiaceae</taxon>
        <taxon>Saccharopolyspora</taxon>
    </lineage>
</organism>
<dbReference type="SMR" id="A0A5M7BKY1"/>
<keyword evidence="2" id="KW-0413">Isomerase</keyword>
<evidence type="ECO:0000259" key="1">
    <source>
        <dbReference type="Pfam" id="PF11716"/>
    </source>
</evidence>
<feature type="domain" description="Mycothiol-dependent maleylpyruvate isomerase metal-binding" evidence="1">
    <location>
        <begin position="6"/>
        <end position="157"/>
    </location>
</feature>
<dbReference type="InterPro" id="IPR017517">
    <property type="entry name" value="Maleyloyr_isom"/>
</dbReference>